<protein>
    <recommendedName>
        <fullName evidence="5">Apple domain-containing protein</fullName>
    </recommendedName>
</protein>
<keyword evidence="2" id="KW-1133">Transmembrane helix</keyword>
<organism evidence="3 4">
    <name type="scientific">Rhynchosporium agropyri</name>
    <dbReference type="NCBI Taxonomy" id="914238"/>
    <lineage>
        <taxon>Eukaryota</taxon>
        <taxon>Fungi</taxon>
        <taxon>Dikarya</taxon>
        <taxon>Ascomycota</taxon>
        <taxon>Pezizomycotina</taxon>
        <taxon>Leotiomycetes</taxon>
        <taxon>Helotiales</taxon>
        <taxon>Ploettnerulaceae</taxon>
        <taxon>Rhynchosporium</taxon>
    </lineage>
</organism>
<dbReference type="Proteomes" id="UP000178912">
    <property type="component" value="Unassembled WGS sequence"/>
</dbReference>
<name>A0A1E1JVK0_9HELO</name>
<keyword evidence="4" id="KW-1185">Reference proteome</keyword>
<accession>A0A1E1JVK0</accession>
<feature type="compositionally biased region" description="Basic and acidic residues" evidence="1">
    <location>
        <begin position="13"/>
        <end position="25"/>
    </location>
</feature>
<feature type="compositionally biased region" description="Low complexity" evidence="1">
    <location>
        <begin position="125"/>
        <end position="143"/>
    </location>
</feature>
<feature type="region of interest" description="Disordered" evidence="1">
    <location>
        <begin position="1"/>
        <end position="31"/>
    </location>
</feature>
<dbReference type="EMBL" id="FJUX01000003">
    <property type="protein sequence ID" value="CZS89741.1"/>
    <property type="molecule type" value="Genomic_DNA"/>
</dbReference>
<proteinExistence type="predicted"/>
<dbReference type="AlphaFoldDB" id="A0A1E1JVK0"/>
<gene>
    <name evidence="3" type="ORF">RAG0_01019</name>
</gene>
<evidence type="ECO:0008006" key="5">
    <source>
        <dbReference type="Google" id="ProtNLM"/>
    </source>
</evidence>
<evidence type="ECO:0000256" key="1">
    <source>
        <dbReference type="SAM" id="MobiDB-lite"/>
    </source>
</evidence>
<feature type="transmembrane region" description="Helical" evidence="2">
    <location>
        <begin position="80"/>
        <end position="106"/>
    </location>
</feature>
<sequence>MSLNTNTVGPRASYHDAPETIRSDQSHNAPETVPSYILPEAILYHEYYASDKTLKETNPKVMEVSIGMRRRLGDISARRFWLVFGIVCAIVVAASVGGAVGGSLAVRNGKECEVSSALPSARGDSSTNSLSSSSTSTPTSTTTFSSIPTITAFPAPSDACQNGTTYNSLFKTGENGISSAETGLTFTRLCGRGAVLTNIGSAFVYSLEDCIEICAGINFWPRNRNCTSVVYRPVGKGRPVNCWAAGKTGVFNDEAELFMGVLQ</sequence>
<keyword evidence="2" id="KW-0812">Transmembrane</keyword>
<evidence type="ECO:0000313" key="3">
    <source>
        <dbReference type="EMBL" id="CZS89741.1"/>
    </source>
</evidence>
<evidence type="ECO:0000256" key="2">
    <source>
        <dbReference type="SAM" id="Phobius"/>
    </source>
</evidence>
<feature type="region of interest" description="Disordered" evidence="1">
    <location>
        <begin position="117"/>
        <end position="143"/>
    </location>
</feature>
<keyword evidence="2" id="KW-0472">Membrane</keyword>
<evidence type="ECO:0000313" key="4">
    <source>
        <dbReference type="Proteomes" id="UP000178912"/>
    </source>
</evidence>
<dbReference type="OrthoDB" id="5358884at2759"/>
<reference evidence="4" key="1">
    <citation type="submission" date="2016-03" db="EMBL/GenBank/DDBJ databases">
        <authorList>
            <person name="Guldener U."/>
        </authorList>
    </citation>
    <scope>NUCLEOTIDE SEQUENCE [LARGE SCALE GENOMIC DNA]</scope>
    <source>
        <strain evidence="4">04CH-RAC-A.6.1</strain>
    </source>
</reference>